<keyword evidence="9" id="KW-0234">DNA repair</keyword>
<reference evidence="15" key="1">
    <citation type="submission" date="2025-08" db="UniProtKB">
        <authorList>
            <consortium name="RefSeq"/>
        </authorList>
    </citation>
    <scope>IDENTIFICATION</scope>
    <source>
        <tissue evidence="15">Testes</tissue>
    </source>
</reference>
<keyword evidence="7" id="KW-0833">Ubl conjugation pathway</keyword>
<keyword evidence="4 12" id="KW-0853">WD repeat</keyword>
<evidence type="ECO:0000256" key="1">
    <source>
        <dbReference type="ARBA" id="ARBA00004123"/>
    </source>
</evidence>
<dbReference type="InterPro" id="IPR033312">
    <property type="entry name" value="DDB2"/>
</dbReference>
<evidence type="ECO:0000256" key="11">
    <source>
        <dbReference type="ARBA" id="ARBA00031670"/>
    </source>
</evidence>
<feature type="compositionally biased region" description="Basic residues" evidence="13">
    <location>
        <begin position="1"/>
        <end position="13"/>
    </location>
</feature>
<keyword evidence="6" id="KW-0227">DNA damage</keyword>
<dbReference type="GeneID" id="100376707"/>
<feature type="region of interest" description="Disordered" evidence="13">
    <location>
        <begin position="1"/>
        <end position="30"/>
    </location>
</feature>
<evidence type="ECO:0000256" key="4">
    <source>
        <dbReference type="ARBA" id="ARBA00022574"/>
    </source>
</evidence>
<dbReference type="InterPro" id="IPR019775">
    <property type="entry name" value="WD40_repeat_CS"/>
</dbReference>
<keyword evidence="10" id="KW-0539">Nucleus</keyword>
<dbReference type="Pfam" id="PF00400">
    <property type="entry name" value="WD40"/>
    <property type="match status" value="2"/>
</dbReference>
<accession>A0ABM0GJP6</accession>
<dbReference type="PROSITE" id="PS50294">
    <property type="entry name" value="WD_REPEATS_REGION"/>
    <property type="match status" value="1"/>
</dbReference>
<evidence type="ECO:0000313" key="15">
    <source>
        <dbReference type="RefSeq" id="XP_002731345.1"/>
    </source>
</evidence>
<evidence type="ECO:0000256" key="5">
    <source>
        <dbReference type="ARBA" id="ARBA00022737"/>
    </source>
</evidence>
<evidence type="ECO:0000256" key="12">
    <source>
        <dbReference type="PROSITE-ProRule" id="PRU00221"/>
    </source>
</evidence>
<comment type="subcellular location">
    <subcellularLocation>
        <location evidence="1">Nucleus</location>
    </subcellularLocation>
</comment>
<dbReference type="PROSITE" id="PS50082">
    <property type="entry name" value="WD_REPEATS_2"/>
    <property type="match status" value="1"/>
</dbReference>
<dbReference type="Gene3D" id="2.130.10.10">
    <property type="entry name" value="YVTN repeat-like/Quinoprotein amine dehydrogenase"/>
    <property type="match status" value="1"/>
</dbReference>
<evidence type="ECO:0000256" key="3">
    <source>
        <dbReference type="ARBA" id="ARBA00014580"/>
    </source>
</evidence>
<evidence type="ECO:0000256" key="9">
    <source>
        <dbReference type="ARBA" id="ARBA00023204"/>
    </source>
</evidence>
<evidence type="ECO:0000256" key="7">
    <source>
        <dbReference type="ARBA" id="ARBA00022786"/>
    </source>
</evidence>
<protein>
    <recommendedName>
        <fullName evidence="3">DNA damage-binding protein 2</fullName>
    </recommendedName>
    <alternativeName>
        <fullName evidence="11">Damage-specific DNA-binding protein 2</fullName>
    </alternativeName>
</protein>
<dbReference type="InterPro" id="IPR001680">
    <property type="entry name" value="WD40_rpt"/>
</dbReference>
<proteinExistence type="inferred from homology"/>
<evidence type="ECO:0000256" key="10">
    <source>
        <dbReference type="ARBA" id="ARBA00023242"/>
    </source>
</evidence>
<keyword evidence="5" id="KW-0677">Repeat</keyword>
<evidence type="ECO:0000256" key="8">
    <source>
        <dbReference type="ARBA" id="ARBA00023125"/>
    </source>
</evidence>
<sequence length="476" mass="54052">MPRRTRGKSLKRLRSCENGADQSESTTPARKYAAVNDERTKICSGASTRKTIPAISVTPLIGNNSHNLVHHIYNTSFGRMSQHTMRKSFCQPFVHILSNAKVYRTASPFDRRVTALEWHPTHPTVLAAASKCGDMILWDYERTDKQEFISGTGKGDAITGLKFNVDDPNTVYTSSVFGKISLQDFTGRQSKILLESDDWIRNWYCALDVSFTTGLVTVGDSVGNALLLSREGKVLWNHKLHKQKITHCEFNPQCDWLLVTSSVDKTVKLWDVRMIKGKDSVVHVLNHEKPVNSAYFSPDNNRLLTTDQYSEIRVYHSPDWSRVMKTILHPHRFFQHITAFKATWHPMCDLIVVGRYPDEKFPGYIPNETRSIDVIDVNTGDIVCQIKDSKAPGLISLNKFSHGGDVLASSMGVNILIWHKNVDIERKQQAMMEEMRLSGVKPNEVTESQNRRRPQQRSTRIDAAMKSKIAAKLRKQ</sequence>
<feature type="region of interest" description="Disordered" evidence="13">
    <location>
        <begin position="437"/>
        <end position="476"/>
    </location>
</feature>
<evidence type="ECO:0000256" key="6">
    <source>
        <dbReference type="ARBA" id="ARBA00022763"/>
    </source>
</evidence>
<dbReference type="Proteomes" id="UP000694865">
    <property type="component" value="Unplaced"/>
</dbReference>
<dbReference type="SMART" id="SM00320">
    <property type="entry name" value="WD40"/>
    <property type="match status" value="4"/>
</dbReference>
<dbReference type="PANTHER" id="PTHR15169">
    <property type="entry name" value="DAMAGE-SPECIFIC DNA BINDING PROTEIN 2"/>
    <property type="match status" value="1"/>
</dbReference>
<organism evidence="14 15">
    <name type="scientific">Saccoglossus kowalevskii</name>
    <name type="common">Acorn worm</name>
    <dbReference type="NCBI Taxonomy" id="10224"/>
    <lineage>
        <taxon>Eukaryota</taxon>
        <taxon>Metazoa</taxon>
        <taxon>Hemichordata</taxon>
        <taxon>Enteropneusta</taxon>
        <taxon>Harrimaniidae</taxon>
        <taxon>Saccoglossus</taxon>
    </lineage>
</organism>
<comment type="similarity">
    <text evidence="2">Belongs to the WD repeat DDB2/WDR76 family.</text>
</comment>
<feature type="repeat" description="WD" evidence="12">
    <location>
        <begin position="238"/>
        <end position="273"/>
    </location>
</feature>
<dbReference type="InterPro" id="IPR015943">
    <property type="entry name" value="WD40/YVTN_repeat-like_dom_sf"/>
</dbReference>
<dbReference type="PROSITE" id="PS00678">
    <property type="entry name" value="WD_REPEATS_1"/>
    <property type="match status" value="1"/>
</dbReference>
<evidence type="ECO:0000256" key="2">
    <source>
        <dbReference type="ARBA" id="ARBA00005434"/>
    </source>
</evidence>
<gene>
    <name evidence="15" type="primary">LOC100376707</name>
</gene>
<dbReference type="RefSeq" id="XP_002731345.1">
    <property type="nucleotide sequence ID" value="XM_002731299.1"/>
</dbReference>
<evidence type="ECO:0000256" key="13">
    <source>
        <dbReference type="SAM" id="MobiDB-lite"/>
    </source>
</evidence>
<dbReference type="InterPro" id="IPR036322">
    <property type="entry name" value="WD40_repeat_dom_sf"/>
</dbReference>
<evidence type="ECO:0000313" key="14">
    <source>
        <dbReference type="Proteomes" id="UP000694865"/>
    </source>
</evidence>
<name>A0ABM0GJP6_SACKO</name>
<keyword evidence="8" id="KW-0238">DNA-binding</keyword>
<keyword evidence="14" id="KW-1185">Reference proteome</keyword>
<dbReference type="PANTHER" id="PTHR15169:SF0">
    <property type="entry name" value="DNA DAMAGE-BINDING PROTEIN 2"/>
    <property type="match status" value="1"/>
</dbReference>
<dbReference type="SUPFAM" id="SSF50978">
    <property type="entry name" value="WD40 repeat-like"/>
    <property type="match status" value="1"/>
</dbReference>